<dbReference type="InterPro" id="IPR004089">
    <property type="entry name" value="MCPsignal_dom"/>
</dbReference>
<feature type="transmembrane region" description="Helical" evidence="7">
    <location>
        <begin position="193"/>
        <end position="214"/>
    </location>
</feature>
<dbReference type="SUPFAM" id="SSF58104">
    <property type="entry name" value="Methyl-accepting chemotaxis protein (MCP) signaling domain"/>
    <property type="match status" value="1"/>
</dbReference>
<dbReference type="EMBL" id="SRSC01000001">
    <property type="protein sequence ID" value="TGU74842.1"/>
    <property type="molecule type" value="Genomic_DNA"/>
</dbReference>
<dbReference type="Gene3D" id="1.10.287.950">
    <property type="entry name" value="Methyl-accepting chemotaxis protein"/>
    <property type="match status" value="1"/>
</dbReference>
<dbReference type="SMART" id="SM00304">
    <property type="entry name" value="HAMP"/>
    <property type="match status" value="2"/>
</dbReference>
<evidence type="ECO:0000256" key="6">
    <source>
        <dbReference type="SAM" id="MobiDB-lite"/>
    </source>
</evidence>
<evidence type="ECO:0000313" key="10">
    <source>
        <dbReference type="EMBL" id="TGU74842.1"/>
    </source>
</evidence>
<accession>A0A4V3P0B1</accession>
<sequence length="693" mass="74303">MSFFKNMRIGKKLYLVFSIIIVLVATLVTVAYINLASLGKANRMNVHTYQVTEQVGNILTALVNIETGERGFALTGEDRFLEPLNAGKTDFSRAWEEAKRLTADNPKQQERLAKLFQSKEDWLKVDVEPLVALRRQAGSGSGLEQVVRTVQQAKGKQYMDAMRVVIADMQKEEMSLLSVRMKDAEALEARTKAILVGGGILCAVLAFVFATMVANAITKPLGRALEAANKIAAGNLNVNLDADSEDESGQLLAALKGMTERIQALVDDAKALSHAAVEGKLATRADAGRHEGDFRRIVEGVNQTLDAVIGPLQVAAEYVDRIAKGDMPAPIRDEYRGDFNQIKENLNQLIAAITAITSAAKEVAGGNLTVQLEERSANDELMRSLSSMVSKLSAVVTDVKEAANNVAAGSQQMSSGSQQLSQGASEQAAAAEQASSSMEEMSSNIRQNADNAMQTEKIAVKSAQDAQEGGKAVAQTVQAMKDIAGKISIIEEIARQTNLLALNAAIEAARAGEHGKGFAVVASEVRKLAERSQKAAAEISELSSTSVEVAETAGQMLDRMLPDIQRTAELVQEISAACKEQDSGAAQINKAIQQLDQVIQQNASASEQMSATAEELSSQSEQLQGTIGYFNIGQERGAKAAPVRFKEPQPEARPTRKEAPVKAKGGRSKLTSSGPVTGAEINLNDLDEQFETF</sequence>
<feature type="domain" description="Methyl-accepting transducer" evidence="8">
    <location>
        <begin position="402"/>
        <end position="617"/>
    </location>
</feature>
<evidence type="ECO:0000256" key="5">
    <source>
        <dbReference type="SAM" id="Coils"/>
    </source>
</evidence>
<dbReference type="Pfam" id="PF00015">
    <property type="entry name" value="MCPsignal"/>
    <property type="match status" value="1"/>
</dbReference>
<feature type="compositionally biased region" description="Basic and acidic residues" evidence="6">
    <location>
        <begin position="644"/>
        <end position="661"/>
    </location>
</feature>
<dbReference type="InterPro" id="IPR007891">
    <property type="entry name" value="CHASE3"/>
</dbReference>
<feature type="region of interest" description="Disordered" evidence="6">
    <location>
        <begin position="640"/>
        <end position="683"/>
    </location>
</feature>
<dbReference type="InterPro" id="IPR003660">
    <property type="entry name" value="HAMP_dom"/>
</dbReference>
<keyword evidence="2" id="KW-0145">Chemotaxis</keyword>
<keyword evidence="5" id="KW-0175">Coiled coil</keyword>
<evidence type="ECO:0000256" key="2">
    <source>
        <dbReference type="ARBA" id="ARBA00022500"/>
    </source>
</evidence>
<dbReference type="Pfam" id="PF05227">
    <property type="entry name" value="CHASE3"/>
    <property type="match status" value="1"/>
</dbReference>
<feature type="domain" description="HAMP" evidence="9">
    <location>
        <begin position="215"/>
        <end position="267"/>
    </location>
</feature>
<proteinExistence type="inferred from homology"/>
<keyword evidence="4" id="KW-0807">Transducer</keyword>
<dbReference type="AlphaFoldDB" id="A0A4V3P0B1"/>
<feature type="transmembrane region" description="Helical" evidence="7">
    <location>
        <begin position="13"/>
        <end position="35"/>
    </location>
</feature>
<dbReference type="Pfam" id="PF18947">
    <property type="entry name" value="HAMP_2"/>
    <property type="match status" value="1"/>
</dbReference>
<dbReference type="PANTHER" id="PTHR43531">
    <property type="entry name" value="PROTEIN ICFG"/>
    <property type="match status" value="1"/>
</dbReference>
<feature type="region of interest" description="Disordered" evidence="6">
    <location>
        <begin position="407"/>
        <end position="444"/>
    </location>
</feature>
<evidence type="ECO:0000256" key="7">
    <source>
        <dbReference type="SAM" id="Phobius"/>
    </source>
</evidence>
<dbReference type="PANTHER" id="PTHR43531:SF11">
    <property type="entry name" value="METHYL-ACCEPTING CHEMOTAXIS PROTEIN 3"/>
    <property type="match status" value="1"/>
</dbReference>
<dbReference type="GO" id="GO:0007165">
    <property type="term" value="P:signal transduction"/>
    <property type="evidence" value="ECO:0007669"/>
    <property type="project" value="UniProtKB-KW"/>
</dbReference>
<comment type="caution">
    <text evidence="10">The sequence shown here is derived from an EMBL/GenBank/DDBJ whole genome shotgun (WGS) entry which is preliminary data.</text>
</comment>
<keyword evidence="7" id="KW-0472">Membrane</keyword>
<dbReference type="PROSITE" id="PS50111">
    <property type="entry name" value="CHEMOTAXIS_TRANSDUC_2"/>
    <property type="match status" value="1"/>
</dbReference>
<reference evidence="10 11" key="1">
    <citation type="submission" date="2019-04" db="EMBL/GenBank/DDBJ databases">
        <title>Geobacter oryzae sp. nov., ferric-reducing bacteria isolated from paddy soil.</title>
        <authorList>
            <person name="Xu Z."/>
            <person name="Masuda Y."/>
            <person name="Itoh H."/>
            <person name="Senoo K."/>
        </authorList>
    </citation>
    <scope>NUCLEOTIDE SEQUENCE [LARGE SCALE GENOMIC DNA]</scope>
    <source>
        <strain evidence="10 11">Red111</strain>
    </source>
</reference>
<dbReference type="InterPro" id="IPR051310">
    <property type="entry name" value="MCP_chemotaxis"/>
</dbReference>
<evidence type="ECO:0000256" key="3">
    <source>
        <dbReference type="ARBA" id="ARBA00029447"/>
    </source>
</evidence>
<evidence type="ECO:0000259" key="8">
    <source>
        <dbReference type="PROSITE" id="PS50111"/>
    </source>
</evidence>
<comment type="subcellular location">
    <subcellularLocation>
        <location evidence="1">Membrane</location>
    </subcellularLocation>
</comment>
<dbReference type="RefSeq" id="WP_135869164.1">
    <property type="nucleotide sequence ID" value="NZ_SRSC01000001.1"/>
</dbReference>
<dbReference type="FunFam" id="1.10.287.950:FF:000001">
    <property type="entry name" value="Methyl-accepting chemotaxis sensory transducer"/>
    <property type="match status" value="1"/>
</dbReference>
<dbReference type="GO" id="GO:0006935">
    <property type="term" value="P:chemotaxis"/>
    <property type="evidence" value="ECO:0007669"/>
    <property type="project" value="UniProtKB-KW"/>
</dbReference>
<dbReference type="SMART" id="SM00283">
    <property type="entry name" value="MA"/>
    <property type="match status" value="1"/>
</dbReference>
<evidence type="ECO:0000313" key="11">
    <source>
        <dbReference type="Proteomes" id="UP000306416"/>
    </source>
</evidence>
<comment type="similarity">
    <text evidence="3">Belongs to the methyl-accepting chemotaxis (MCP) protein family.</text>
</comment>
<dbReference type="CDD" id="cd06225">
    <property type="entry name" value="HAMP"/>
    <property type="match status" value="1"/>
</dbReference>
<name>A0A4V3P0B1_9BACT</name>
<dbReference type="Pfam" id="PF00672">
    <property type="entry name" value="HAMP"/>
    <property type="match status" value="1"/>
</dbReference>
<keyword evidence="11" id="KW-1185">Reference proteome</keyword>
<dbReference type="SUPFAM" id="SSF158472">
    <property type="entry name" value="HAMP domain-like"/>
    <property type="match status" value="1"/>
</dbReference>
<keyword evidence="7" id="KW-0812">Transmembrane</keyword>
<evidence type="ECO:0000259" key="9">
    <source>
        <dbReference type="PROSITE" id="PS50885"/>
    </source>
</evidence>
<gene>
    <name evidence="10" type="ORF">E4633_05110</name>
</gene>
<feature type="domain" description="HAMP" evidence="9">
    <location>
        <begin position="347"/>
        <end position="397"/>
    </location>
</feature>
<evidence type="ECO:0000256" key="4">
    <source>
        <dbReference type="PROSITE-ProRule" id="PRU00284"/>
    </source>
</evidence>
<dbReference type="GO" id="GO:0004888">
    <property type="term" value="F:transmembrane signaling receptor activity"/>
    <property type="evidence" value="ECO:0007669"/>
    <property type="project" value="TreeGrafter"/>
</dbReference>
<protein>
    <submittedName>
        <fullName evidence="10">Methyl-accepting chemotaxis protein</fullName>
    </submittedName>
</protein>
<feature type="coiled-coil region" evidence="5">
    <location>
        <begin position="588"/>
        <end position="615"/>
    </location>
</feature>
<keyword evidence="7" id="KW-1133">Transmembrane helix</keyword>
<dbReference type="PROSITE" id="PS50885">
    <property type="entry name" value="HAMP"/>
    <property type="match status" value="2"/>
</dbReference>
<organism evidence="10 11">
    <name type="scientific">Geomonas terrae</name>
    <dbReference type="NCBI Taxonomy" id="2562681"/>
    <lineage>
        <taxon>Bacteria</taxon>
        <taxon>Pseudomonadati</taxon>
        <taxon>Thermodesulfobacteriota</taxon>
        <taxon>Desulfuromonadia</taxon>
        <taxon>Geobacterales</taxon>
        <taxon>Geobacteraceae</taxon>
        <taxon>Geomonas</taxon>
    </lineage>
</organism>
<evidence type="ECO:0000256" key="1">
    <source>
        <dbReference type="ARBA" id="ARBA00004370"/>
    </source>
</evidence>
<dbReference type="Gene3D" id="1.20.120.1530">
    <property type="match status" value="1"/>
</dbReference>
<dbReference type="GO" id="GO:0005886">
    <property type="term" value="C:plasma membrane"/>
    <property type="evidence" value="ECO:0007669"/>
    <property type="project" value="TreeGrafter"/>
</dbReference>
<feature type="compositionally biased region" description="Low complexity" evidence="6">
    <location>
        <begin position="407"/>
        <end position="443"/>
    </location>
</feature>
<dbReference type="Proteomes" id="UP000306416">
    <property type="component" value="Unassembled WGS sequence"/>
</dbReference>
<dbReference type="CDD" id="cd19410">
    <property type="entry name" value="HK9-like_sensor"/>
    <property type="match status" value="1"/>
</dbReference>